<name>A0ABW7W1A3_9NOCA</name>
<proteinExistence type="predicted"/>
<keyword evidence="2" id="KW-1185">Reference proteome</keyword>
<gene>
    <name evidence="1" type="ORF">ACH49Z_13865</name>
</gene>
<organism evidence="1 2">
    <name type="scientific">Nocardia testacea</name>
    <dbReference type="NCBI Taxonomy" id="248551"/>
    <lineage>
        <taxon>Bacteria</taxon>
        <taxon>Bacillati</taxon>
        <taxon>Actinomycetota</taxon>
        <taxon>Actinomycetes</taxon>
        <taxon>Mycobacteriales</taxon>
        <taxon>Nocardiaceae</taxon>
        <taxon>Nocardia</taxon>
    </lineage>
</organism>
<comment type="caution">
    <text evidence="1">The sequence shown here is derived from an EMBL/GenBank/DDBJ whole genome shotgun (WGS) entry which is preliminary data.</text>
</comment>
<dbReference type="Proteomes" id="UP001611494">
    <property type="component" value="Unassembled WGS sequence"/>
</dbReference>
<sequence length="66" mass="7453">MPSKHLNPARVYRPDVELYERAQAAVAEVGSNMNAHVIEFLRWVAGDTDELPARPAPTKRRQSPNK</sequence>
<dbReference type="RefSeq" id="WP_397062272.1">
    <property type="nucleotide sequence ID" value="NZ_JBIRYL010000002.1"/>
</dbReference>
<reference evidence="1 2" key="1">
    <citation type="submission" date="2024-10" db="EMBL/GenBank/DDBJ databases">
        <title>The Natural Products Discovery Center: Release of the First 8490 Sequenced Strains for Exploring Actinobacteria Biosynthetic Diversity.</title>
        <authorList>
            <person name="Kalkreuter E."/>
            <person name="Kautsar S.A."/>
            <person name="Yang D."/>
            <person name="Bader C.D."/>
            <person name="Teijaro C.N."/>
            <person name="Fluegel L."/>
            <person name="Davis C.M."/>
            <person name="Simpson J.R."/>
            <person name="Lauterbach L."/>
            <person name="Steele A.D."/>
            <person name="Gui C."/>
            <person name="Meng S."/>
            <person name="Li G."/>
            <person name="Viehrig K."/>
            <person name="Ye F."/>
            <person name="Su P."/>
            <person name="Kiefer A.F."/>
            <person name="Nichols A."/>
            <person name="Cepeda A.J."/>
            <person name="Yan W."/>
            <person name="Fan B."/>
            <person name="Jiang Y."/>
            <person name="Adhikari A."/>
            <person name="Zheng C.-J."/>
            <person name="Schuster L."/>
            <person name="Cowan T.M."/>
            <person name="Smanski M.J."/>
            <person name="Chevrette M.G."/>
            <person name="De Carvalho L.P.S."/>
            <person name="Shen B."/>
        </authorList>
    </citation>
    <scope>NUCLEOTIDE SEQUENCE [LARGE SCALE GENOMIC DNA]</scope>
    <source>
        <strain evidence="1 2">NPDC019377</strain>
    </source>
</reference>
<dbReference type="EMBL" id="JBIRYL010000002">
    <property type="protein sequence ID" value="MFI2230927.1"/>
    <property type="molecule type" value="Genomic_DNA"/>
</dbReference>
<accession>A0ABW7W1A3</accession>
<protein>
    <recommendedName>
        <fullName evidence="3">Arc-like DNA binding domain-containing protein</fullName>
    </recommendedName>
</protein>
<evidence type="ECO:0000313" key="1">
    <source>
        <dbReference type="EMBL" id="MFI2230927.1"/>
    </source>
</evidence>
<evidence type="ECO:0008006" key="3">
    <source>
        <dbReference type="Google" id="ProtNLM"/>
    </source>
</evidence>
<evidence type="ECO:0000313" key="2">
    <source>
        <dbReference type="Proteomes" id="UP001611494"/>
    </source>
</evidence>